<evidence type="ECO:0000259" key="1">
    <source>
        <dbReference type="Pfam" id="PF14062"/>
    </source>
</evidence>
<gene>
    <name evidence="2" type="ORF">CSH63_04635</name>
</gene>
<dbReference type="Pfam" id="PF14062">
    <property type="entry name" value="DUF4253"/>
    <property type="match status" value="1"/>
</dbReference>
<name>A0A386WGE4_9ACTN</name>
<sequence>MYLPRNAATPISVGVLTCLSSSGMCGWVAAAVPRRADRRAGCQGLAGITHGFRGEAAVLEPGGIAPTGPRRWAGGDGSGGYVGGRYYRAWMAPRIDDIGDIATALRGTTLQGHPVEEGPGHTFVVEEVDPGRLLDAWQAAHRAMPITSRWPVFTLPGVLGHEPEADELADLDQVARTLDPWSVYRRYRRDDVQDQGGVERYVQTFLGDDMVTRAIEELTPPTTSAALQRWTYDTLIADGQLASRAFSGSEYLVGTARWHTPPQVQLVLLPTTSQWLAPAWVPYFEADRDNGIPALAAAIRQWEQRWGAALIAAWGTMLQFTAQRRPQPGPPAWELAGQQLAVGGSLQCEQWQLAMALTRGDAWFLHDRP</sequence>
<dbReference type="InterPro" id="IPR025349">
    <property type="entry name" value="DUF4253"/>
</dbReference>
<dbReference type="KEGG" id="mtua:CSH63_04635"/>
<dbReference type="EMBL" id="CP024087">
    <property type="protein sequence ID" value="AYF26758.1"/>
    <property type="molecule type" value="Genomic_DNA"/>
</dbReference>
<feature type="domain" description="DUF4253" evidence="1">
    <location>
        <begin position="266"/>
        <end position="366"/>
    </location>
</feature>
<accession>A0A386WGE4</accession>
<dbReference type="AlphaFoldDB" id="A0A386WGE4"/>
<organism evidence="2 3">
    <name type="scientific">Micromonospora tulbaghiae</name>
    <dbReference type="NCBI Taxonomy" id="479978"/>
    <lineage>
        <taxon>Bacteria</taxon>
        <taxon>Bacillati</taxon>
        <taxon>Actinomycetota</taxon>
        <taxon>Actinomycetes</taxon>
        <taxon>Micromonosporales</taxon>
        <taxon>Micromonosporaceae</taxon>
        <taxon>Micromonospora</taxon>
    </lineage>
</organism>
<protein>
    <recommendedName>
        <fullName evidence="1">DUF4253 domain-containing protein</fullName>
    </recommendedName>
</protein>
<evidence type="ECO:0000313" key="2">
    <source>
        <dbReference type="EMBL" id="AYF26758.1"/>
    </source>
</evidence>
<dbReference type="Proteomes" id="UP000267804">
    <property type="component" value="Chromosome"/>
</dbReference>
<reference evidence="2 3" key="1">
    <citation type="submission" date="2017-10" db="EMBL/GenBank/DDBJ databases">
        <title>Integration of genomic and chemical information greatly accelerates assignment of the full stereostructure of myelolactone, a potent inhibitor of myeloma from a marine-derived Micromonospora.</title>
        <authorList>
            <person name="Kim M.C."/>
            <person name="Machado H."/>
            <person name="Jensen P.R."/>
            <person name="Fenical W."/>
        </authorList>
    </citation>
    <scope>NUCLEOTIDE SEQUENCE [LARGE SCALE GENOMIC DNA]</scope>
    <source>
        <strain evidence="2 3">CNY-010</strain>
    </source>
</reference>
<proteinExistence type="predicted"/>
<evidence type="ECO:0000313" key="3">
    <source>
        <dbReference type="Proteomes" id="UP000267804"/>
    </source>
</evidence>